<dbReference type="InterPro" id="IPR014729">
    <property type="entry name" value="Rossmann-like_a/b/a_fold"/>
</dbReference>
<dbReference type="SUPFAM" id="SSF52402">
    <property type="entry name" value="Adenine nucleotide alpha hydrolases-like"/>
    <property type="match status" value="1"/>
</dbReference>
<dbReference type="PANTHER" id="PTHR43196">
    <property type="entry name" value="SULFATE ADENYLYLTRANSFERASE SUBUNIT 2"/>
    <property type="match status" value="1"/>
</dbReference>
<dbReference type="InterPro" id="IPR050128">
    <property type="entry name" value="Sulfate_adenylyltrnsfr_sub2"/>
</dbReference>
<protein>
    <recommendedName>
        <fullName evidence="1">Phosphoadenosine phosphosulphate reductase domain-containing protein</fullName>
    </recommendedName>
</protein>
<gene>
    <name evidence="2" type="ORF">S06H3_05867</name>
</gene>
<accession>X1J6Q5</accession>
<dbReference type="EMBL" id="BARV01002219">
    <property type="protein sequence ID" value="GAH90416.1"/>
    <property type="molecule type" value="Genomic_DNA"/>
</dbReference>
<dbReference type="Gene3D" id="3.40.50.620">
    <property type="entry name" value="HUPs"/>
    <property type="match status" value="1"/>
</dbReference>
<proteinExistence type="predicted"/>
<name>X1J6Q5_9ZZZZ</name>
<feature type="domain" description="Phosphoadenosine phosphosulphate reductase" evidence="1">
    <location>
        <begin position="100"/>
        <end position="236"/>
    </location>
</feature>
<dbReference type="Pfam" id="PF01507">
    <property type="entry name" value="PAPS_reduct"/>
    <property type="match status" value="1"/>
</dbReference>
<dbReference type="InterPro" id="IPR002500">
    <property type="entry name" value="PAPS_reduct_dom"/>
</dbReference>
<comment type="caution">
    <text evidence="2">The sequence shown here is derived from an EMBL/GenBank/DDBJ whole genome shotgun (WGS) entry which is preliminary data.</text>
</comment>
<evidence type="ECO:0000259" key="1">
    <source>
        <dbReference type="Pfam" id="PF01507"/>
    </source>
</evidence>
<sequence>MDKEKVERNQELINKSKQVIKEAFEKYDPSKYAITWTGGKDSTTNLWIVRQVCVEENIPLPQVITIDEGDAFPEITDFLVSISKKWHIDLKWLCSFNMLKCCQSHLGNDIQVKDLDERNQAELKRIEFEFKSFPFEAESYAGNHLMKAVVLNKFIEESNTKLLFMALRRDEQAARKEDEYFTHHEAGYLMPEHTRVSPILHFIERDIWDNTHLHHLPYCPLYKIGYRSLGARTSSNPGEVGVPAWEQDIENVPERAGRRQDNEKAMERLRKLGYM</sequence>
<evidence type="ECO:0000313" key="2">
    <source>
        <dbReference type="EMBL" id="GAH90416.1"/>
    </source>
</evidence>
<dbReference type="GO" id="GO:0003824">
    <property type="term" value="F:catalytic activity"/>
    <property type="evidence" value="ECO:0007669"/>
    <property type="project" value="InterPro"/>
</dbReference>
<dbReference type="AlphaFoldDB" id="X1J6Q5"/>
<reference evidence="2" key="1">
    <citation type="journal article" date="2014" name="Front. Microbiol.">
        <title>High frequency of phylogenetically diverse reductive dehalogenase-homologous genes in deep subseafloor sedimentary metagenomes.</title>
        <authorList>
            <person name="Kawai M."/>
            <person name="Futagami T."/>
            <person name="Toyoda A."/>
            <person name="Takaki Y."/>
            <person name="Nishi S."/>
            <person name="Hori S."/>
            <person name="Arai W."/>
            <person name="Tsubouchi T."/>
            <person name="Morono Y."/>
            <person name="Uchiyama I."/>
            <person name="Ito T."/>
            <person name="Fujiyama A."/>
            <person name="Inagaki F."/>
            <person name="Takami H."/>
        </authorList>
    </citation>
    <scope>NUCLEOTIDE SEQUENCE</scope>
    <source>
        <strain evidence="2">Expedition CK06-06</strain>
    </source>
</reference>
<organism evidence="2">
    <name type="scientific">marine sediment metagenome</name>
    <dbReference type="NCBI Taxonomy" id="412755"/>
    <lineage>
        <taxon>unclassified sequences</taxon>
        <taxon>metagenomes</taxon>
        <taxon>ecological metagenomes</taxon>
    </lineage>
</organism>
<dbReference type="PANTHER" id="PTHR43196:SF1">
    <property type="entry name" value="SULFATE ADENYLYLTRANSFERASE SUBUNIT 2"/>
    <property type="match status" value="1"/>
</dbReference>